<feature type="domain" description="EF-hand" evidence="6">
    <location>
        <begin position="240"/>
        <end position="275"/>
    </location>
</feature>
<feature type="compositionally biased region" description="Polar residues" evidence="4">
    <location>
        <begin position="585"/>
        <end position="618"/>
    </location>
</feature>
<dbReference type="PROSITE" id="PS50330">
    <property type="entry name" value="UIM"/>
    <property type="match status" value="2"/>
</dbReference>
<evidence type="ECO:0000259" key="5">
    <source>
        <dbReference type="PROSITE" id="PS50031"/>
    </source>
</evidence>
<evidence type="ECO:0000313" key="8">
    <source>
        <dbReference type="Proteomes" id="UP001501940"/>
    </source>
</evidence>
<dbReference type="PROSITE" id="PS50031">
    <property type="entry name" value="EH"/>
    <property type="match status" value="3"/>
</dbReference>
<dbReference type="GO" id="GO:0030132">
    <property type="term" value="C:clathrin coat of coated pit"/>
    <property type="evidence" value="ECO:0007669"/>
    <property type="project" value="TreeGrafter"/>
</dbReference>
<dbReference type="Proteomes" id="UP001501940">
    <property type="component" value="Chromosome 2"/>
</dbReference>
<keyword evidence="8" id="KW-1185">Reference proteome</keyword>
<dbReference type="InterPro" id="IPR000261">
    <property type="entry name" value="EH_dom"/>
</dbReference>
<dbReference type="Ensembl" id="ENSAOCT00000053474.1">
    <property type="protein sequence ID" value="ENSAOCP00000060893.1"/>
    <property type="gene ID" value="ENSAOCG00000002969.2"/>
</dbReference>
<sequence>MAAALSLTQLSSGNPIYDKYYRQVDPTGSGRVAAADAALFLKRSGLADLVLGKIWDLADSERKGSLNKQQFFIALRLVACAQNGLEVALKSLNVAVPPPKFHDTSSPLLAGGGGVDIPWVVKPEEKMKFDSIFDSLGPVGGMLSGEKVKPVLLNSKLPVDILGRVWELSDLDRDGMLDKDEFSVAMYLVYRALEGEPVPMSLPPPLVPPSKRKKPAVPPVMPLLPSSVFSVPAQWVVSPADKTKYDELFSKTDGDMDGLVSGPEVRDIFLKTGLPSATLARIWELCDIGDIGKLTREQFALALHLINLKLTKGLDPPQSLSPEMIPPSDRQNIKQNNAVNLAADFSAIKELDSLSNEIVELQREKSSVEEEIKEKEEAIRERSCEVQDLQDDVAKESGELQRLQSQRQKVQEALEELDQQKGSLEEQLTHIRQQTSQETQLISSLQSEHEDQEQRICQYEEELVQAREELLALQEESRRLQEKVQAAQEQLTPLQESVRDSFTQVAQVRNSAYPFGGDPFKGSDPFAADSFFTQPSGTTFSSEDPFAASADPFGTTAGVPEPDLFAAKLNDSAAAPAAGPDPFTSKPTNPTSKDPFSSTFGINNKNLFQEDSQSSSSDVPPALPPKTGTPTRPPPPPPGQFLFISRVLKRHPLCACLCISSVSMAQYPTEEDMIEWAKRESEREEKERLARLTQQEQEDLELAIALSKSELS</sequence>
<accession>A0AAQ5Z474</accession>
<reference evidence="7" key="3">
    <citation type="submission" date="2025-09" db="UniProtKB">
        <authorList>
            <consortium name="Ensembl"/>
        </authorList>
    </citation>
    <scope>IDENTIFICATION</scope>
</reference>
<dbReference type="InterPro" id="IPR002048">
    <property type="entry name" value="EF_hand_dom"/>
</dbReference>
<dbReference type="FunFam" id="1.10.238.10:FF:000074">
    <property type="entry name" value="epidermal growth factor receptor substrate 15 isoform X1"/>
    <property type="match status" value="1"/>
</dbReference>
<proteinExistence type="predicted"/>
<evidence type="ECO:0000259" key="6">
    <source>
        <dbReference type="PROSITE" id="PS50222"/>
    </source>
</evidence>
<dbReference type="Pfam" id="PF12763">
    <property type="entry name" value="EH"/>
    <property type="match status" value="3"/>
</dbReference>
<evidence type="ECO:0000256" key="4">
    <source>
        <dbReference type="SAM" id="MobiDB-lite"/>
    </source>
</evidence>
<evidence type="ECO:0000313" key="7">
    <source>
        <dbReference type="Ensembl" id="ENSAOCP00000060893.1"/>
    </source>
</evidence>
<dbReference type="PROSITE" id="PS50222">
    <property type="entry name" value="EF_HAND_2"/>
    <property type="match status" value="2"/>
</dbReference>
<keyword evidence="3" id="KW-0175">Coiled coil</keyword>
<feature type="domain" description="EF-hand" evidence="6">
    <location>
        <begin position="157"/>
        <end position="192"/>
    </location>
</feature>
<feature type="compositionally biased region" description="Low complexity" evidence="4">
    <location>
        <begin position="573"/>
        <end position="582"/>
    </location>
</feature>
<feature type="compositionally biased region" description="Polar residues" evidence="4">
    <location>
        <begin position="531"/>
        <end position="542"/>
    </location>
</feature>
<organism evidence="7 8">
    <name type="scientific">Amphiprion ocellaris</name>
    <name type="common">Clown anemonefish</name>
    <dbReference type="NCBI Taxonomy" id="80972"/>
    <lineage>
        <taxon>Eukaryota</taxon>
        <taxon>Metazoa</taxon>
        <taxon>Chordata</taxon>
        <taxon>Craniata</taxon>
        <taxon>Vertebrata</taxon>
        <taxon>Euteleostomi</taxon>
        <taxon>Actinopterygii</taxon>
        <taxon>Neopterygii</taxon>
        <taxon>Teleostei</taxon>
        <taxon>Neoteleostei</taxon>
        <taxon>Acanthomorphata</taxon>
        <taxon>Ovalentaria</taxon>
        <taxon>Pomacentridae</taxon>
        <taxon>Amphiprion</taxon>
    </lineage>
</organism>
<dbReference type="PANTHER" id="PTHR11216">
    <property type="entry name" value="EH DOMAIN"/>
    <property type="match status" value="1"/>
</dbReference>
<dbReference type="GO" id="GO:0016197">
    <property type="term" value="P:endosomal transport"/>
    <property type="evidence" value="ECO:0007669"/>
    <property type="project" value="TreeGrafter"/>
</dbReference>
<dbReference type="GO" id="GO:0006897">
    <property type="term" value="P:endocytosis"/>
    <property type="evidence" value="ECO:0007669"/>
    <property type="project" value="TreeGrafter"/>
</dbReference>
<evidence type="ECO:0000256" key="2">
    <source>
        <dbReference type="ARBA" id="ARBA00022837"/>
    </source>
</evidence>
<keyword evidence="2" id="KW-0106">Calcium</keyword>
<reference evidence="7 8" key="1">
    <citation type="submission" date="2022-01" db="EMBL/GenBank/DDBJ databases">
        <title>A chromosome-scale genome assembly of the false clownfish, Amphiprion ocellaris.</title>
        <authorList>
            <person name="Ryu T."/>
        </authorList>
    </citation>
    <scope>NUCLEOTIDE SEQUENCE [LARGE SCALE GENOMIC DNA]</scope>
</reference>
<dbReference type="AlphaFoldDB" id="A0AAQ5Z474"/>
<feature type="region of interest" description="Disordered" evidence="4">
    <location>
        <begin position="526"/>
        <end position="561"/>
    </location>
</feature>
<dbReference type="PANTHER" id="PTHR11216:SF54">
    <property type="entry name" value="EPIDERMAL GROWTH FACTOR RECEPTOR SUBSTRATE 15"/>
    <property type="match status" value="1"/>
</dbReference>
<evidence type="ECO:0008006" key="9">
    <source>
        <dbReference type="Google" id="ProtNLM"/>
    </source>
</evidence>
<dbReference type="GO" id="GO:0045296">
    <property type="term" value="F:cadherin binding"/>
    <property type="evidence" value="ECO:0007669"/>
    <property type="project" value="TreeGrafter"/>
</dbReference>
<dbReference type="InterPro" id="IPR011992">
    <property type="entry name" value="EF-hand-dom_pair"/>
</dbReference>
<dbReference type="InterPro" id="IPR003903">
    <property type="entry name" value="UIM_dom"/>
</dbReference>
<evidence type="ECO:0000256" key="3">
    <source>
        <dbReference type="SAM" id="Coils"/>
    </source>
</evidence>
<feature type="coiled-coil region" evidence="3">
    <location>
        <begin position="351"/>
        <end position="497"/>
    </location>
</feature>
<protein>
    <recommendedName>
        <fullName evidence="9">Epidermal growth factor receptor pathway substrate 15</fullName>
    </recommendedName>
</protein>
<dbReference type="CDD" id="cd00052">
    <property type="entry name" value="EH"/>
    <property type="match status" value="3"/>
</dbReference>
<gene>
    <name evidence="7" type="primary">EPS15</name>
</gene>
<feature type="region of interest" description="Disordered" evidence="4">
    <location>
        <begin position="573"/>
        <end position="640"/>
    </location>
</feature>
<dbReference type="SMART" id="SM00027">
    <property type="entry name" value="EH"/>
    <property type="match status" value="3"/>
</dbReference>
<dbReference type="InterPro" id="IPR018247">
    <property type="entry name" value="EF_Hand_1_Ca_BS"/>
</dbReference>
<dbReference type="SUPFAM" id="SSF90257">
    <property type="entry name" value="Myosin rod fragments"/>
    <property type="match status" value="1"/>
</dbReference>
<feature type="domain" description="EH" evidence="5">
    <location>
        <begin position="241"/>
        <end position="331"/>
    </location>
</feature>
<dbReference type="SUPFAM" id="SSF47473">
    <property type="entry name" value="EF-hand"/>
    <property type="match status" value="3"/>
</dbReference>
<keyword evidence="1" id="KW-0479">Metal-binding</keyword>
<evidence type="ECO:0000256" key="1">
    <source>
        <dbReference type="ARBA" id="ARBA00022723"/>
    </source>
</evidence>
<dbReference type="GO" id="GO:0005509">
    <property type="term" value="F:calcium ion binding"/>
    <property type="evidence" value="ECO:0007669"/>
    <property type="project" value="InterPro"/>
</dbReference>
<dbReference type="PROSITE" id="PS00018">
    <property type="entry name" value="EF_HAND_1"/>
    <property type="match status" value="2"/>
</dbReference>
<name>A0AAQ5Z474_AMPOC</name>
<dbReference type="Gene3D" id="1.10.287.1490">
    <property type="match status" value="1"/>
</dbReference>
<dbReference type="Gene3D" id="1.10.238.10">
    <property type="entry name" value="EF-hand"/>
    <property type="match status" value="3"/>
</dbReference>
<dbReference type="SMART" id="SM00054">
    <property type="entry name" value="EFh"/>
    <property type="match status" value="4"/>
</dbReference>
<dbReference type="GeneTree" id="ENSGT00940000155751"/>
<reference evidence="7" key="2">
    <citation type="submission" date="2025-08" db="UniProtKB">
        <authorList>
            <consortium name="Ensembl"/>
        </authorList>
    </citation>
    <scope>IDENTIFICATION</scope>
</reference>
<feature type="domain" description="EH" evidence="5">
    <location>
        <begin position="13"/>
        <end position="102"/>
    </location>
</feature>
<feature type="domain" description="EH" evidence="5">
    <location>
        <begin position="125"/>
        <end position="213"/>
    </location>
</feature>